<dbReference type="OMA" id="RANDMAP"/>
<evidence type="ECO:0000313" key="5">
    <source>
        <dbReference type="Proteomes" id="UP000218811"/>
    </source>
</evidence>
<evidence type="ECO:0000256" key="2">
    <source>
        <dbReference type="SAM" id="MobiDB-lite"/>
    </source>
</evidence>
<feature type="compositionally biased region" description="Polar residues" evidence="2">
    <location>
        <begin position="338"/>
        <end position="349"/>
    </location>
</feature>
<dbReference type="EMBL" id="KB467976">
    <property type="protein sequence ID" value="PCH39297.1"/>
    <property type="molecule type" value="Genomic_DNA"/>
</dbReference>
<organism evidence="4 5">
    <name type="scientific">Wolfiporia cocos (strain MD-104)</name>
    <name type="common">Brown rot fungus</name>
    <dbReference type="NCBI Taxonomy" id="742152"/>
    <lineage>
        <taxon>Eukaryota</taxon>
        <taxon>Fungi</taxon>
        <taxon>Dikarya</taxon>
        <taxon>Basidiomycota</taxon>
        <taxon>Agaricomycotina</taxon>
        <taxon>Agaricomycetes</taxon>
        <taxon>Polyporales</taxon>
        <taxon>Phaeolaceae</taxon>
        <taxon>Wolfiporia</taxon>
    </lineage>
</organism>
<feature type="compositionally biased region" description="Polar residues" evidence="2">
    <location>
        <begin position="313"/>
        <end position="329"/>
    </location>
</feature>
<dbReference type="OrthoDB" id="2535391at2759"/>
<feature type="compositionally biased region" description="Polar residues" evidence="2">
    <location>
        <begin position="357"/>
        <end position="368"/>
    </location>
</feature>
<feature type="region of interest" description="Disordered" evidence="2">
    <location>
        <begin position="167"/>
        <end position="444"/>
    </location>
</feature>
<name>A0A2H3JT90_WOLCO</name>
<reference evidence="4 5" key="1">
    <citation type="journal article" date="2012" name="Science">
        <title>The Paleozoic origin of enzymatic lignin decomposition reconstructed from 31 fungal genomes.</title>
        <authorList>
            <person name="Floudas D."/>
            <person name="Binder M."/>
            <person name="Riley R."/>
            <person name="Barry K."/>
            <person name="Blanchette R.A."/>
            <person name="Henrissat B."/>
            <person name="Martinez A.T."/>
            <person name="Otillar R."/>
            <person name="Spatafora J.W."/>
            <person name="Yadav J.S."/>
            <person name="Aerts A."/>
            <person name="Benoit I."/>
            <person name="Boyd A."/>
            <person name="Carlson A."/>
            <person name="Copeland A."/>
            <person name="Coutinho P.M."/>
            <person name="de Vries R.P."/>
            <person name="Ferreira P."/>
            <person name="Findley K."/>
            <person name="Foster B."/>
            <person name="Gaskell J."/>
            <person name="Glotzer D."/>
            <person name="Gorecki P."/>
            <person name="Heitman J."/>
            <person name="Hesse C."/>
            <person name="Hori C."/>
            <person name="Igarashi K."/>
            <person name="Jurgens J.A."/>
            <person name="Kallen N."/>
            <person name="Kersten P."/>
            <person name="Kohler A."/>
            <person name="Kuees U."/>
            <person name="Kumar T.K.A."/>
            <person name="Kuo A."/>
            <person name="LaButti K."/>
            <person name="Larrondo L.F."/>
            <person name="Lindquist E."/>
            <person name="Ling A."/>
            <person name="Lombard V."/>
            <person name="Lucas S."/>
            <person name="Lundell T."/>
            <person name="Martin R."/>
            <person name="McLaughlin D.J."/>
            <person name="Morgenstern I."/>
            <person name="Morin E."/>
            <person name="Murat C."/>
            <person name="Nagy L.G."/>
            <person name="Nolan M."/>
            <person name="Ohm R.A."/>
            <person name="Patyshakuliyeva A."/>
            <person name="Rokas A."/>
            <person name="Ruiz-Duenas F.J."/>
            <person name="Sabat G."/>
            <person name="Salamov A."/>
            <person name="Samejima M."/>
            <person name="Schmutz J."/>
            <person name="Slot J.C."/>
            <person name="St John F."/>
            <person name="Stenlid J."/>
            <person name="Sun H."/>
            <person name="Sun S."/>
            <person name="Syed K."/>
            <person name="Tsang A."/>
            <person name="Wiebenga A."/>
            <person name="Young D."/>
            <person name="Pisabarro A."/>
            <person name="Eastwood D.C."/>
            <person name="Martin F."/>
            <person name="Cullen D."/>
            <person name="Grigoriev I.V."/>
            <person name="Hibbett D.S."/>
        </authorList>
    </citation>
    <scope>NUCLEOTIDE SEQUENCE [LARGE SCALE GENOMIC DNA]</scope>
    <source>
        <strain evidence="4 5">MD-104</strain>
    </source>
</reference>
<evidence type="ECO:0000256" key="1">
    <source>
        <dbReference type="SAM" id="Coils"/>
    </source>
</evidence>
<dbReference type="AlphaFoldDB" id="A0A2H3JT90"/>
<feature type="compositionally biased region" description="Basic and acidic residues" evidence="2">
    <location>
        <begin position="212"/>
        <end position="241"/>
    </location>
</feature>
<gene>
    <name evidence="4" type="ORF">WOLCODRAFT_134726</name>
</gene>
<dbReference type="Proteomes" id="UP000218811">
    <property type="component" value="Unassembled WGS sequence"/>
</dbReference>
<proteinExistence type="predicted"/>
<dbReference type="InterPro" id="IPR001841">
    <property type="entry name" value="Znf_RING"/>
</dbReference>
<evidence type="ECO:0000313" key="4">
    <source>
        <dbReference type="EMBL" id="PCH39297.1"/>
    </source>
</evidence>
<accession>A0A2H3JT90</accession>
<keyword evidence="5" id="KW-1185">Reference proteome</keyword>
<feature type="domain" description="RING-type" evidence="3">
    <location>
        <begin position="18"/>
        <end position="61"/>
    </location>
</feature>
<sequence length="444" mass="48805">MSNISSSNSEVDFWEFVNCARCHLLFCTDTGSPPVPFWLTECGHVVCNSHLNTDQSCAQCGAQGIQLMPLQREMDAPMSEWFRCVPTALDSITIAARFQLETIASLARHYKFKYTQHRNLLNRLVDEYKTLKKAVEGLRAENDQLRQYGEYEAASSNVPAMNGKRRMLDSHRHQSGARTNSSPRIVITPLDPNRLTLPPDHQQPSFSSNRISHSDDVPGFHDEGEGRYPRPSERPGSRRFTEQSAYMPPETPQSKALPPPVLSHAQTAPLRQALARQTQARGAPPAQAHTSMPPLPLPVGRDARDQLRPGPSASAQLSEAQQTRDSVSSRMPPPPTPQFQRSGALQQHGSYRPPQTPQLQTIGPNSSRRFAPPTPARPSGNISTNRFLLQQPPQPPQQHQGFVPSSGSLQRFGSSSVNDPGSLHSGGPSFRVPSRTASVAMSGG</sequence>
<dbReference type="STRING" id="742152.A0A2H3JT90"/>
<feature type="compositionally biased region" description="Polar residues" evidence="2">
    <location>
        <begin position="435"/>
        <end position="444"/>
    </location>
</feature>
<protein>
    <recommendedName>
        <fullName evidence="3">RING-type domain-containing protein</fullName>
    </recommendedName>
</protein>
<feature type="coiled-coil region" evidence="1">
    <location>
        <begin position="114"/>
        <end position="148"/>
    </location>
</feature>
<feature type="compositionally biased region" description="Polar residues" evidence="2">
    <location>
        <begin position="202"/>
        <end position="211"/>
    </location>
</feature>
<dbReference type="Pfam" id="PF14634">
    <property type="entry name" value="zf-RING_5"/>
    <property type="match status" value="1"/>
</dbReference>
<evidence type="ECO:0000259" key="3">
    <source>
        <dbReference type="Pfam" id="PF14634"/>
    </source>
</evidence>
<keyword evidence="1" id="KW-0175">Coiled coil</keyword>
<feature type="compositionally biased region" description="Low complexity" evidence="2">
    <location>
        <begin position="397"/>
        <end position="416"/>
    </location>
</feature>